<evidence type="ECO:0000256" key="3">
    <source>
        <dbReference type="PIRNR" id="PIRNR006223"/>
    </source>
</evidence>
<feature type="active site" description="Cysteine persulfide intermediate" evidence="4">
    <location>
        <position position="105"/>
    </location>
</feature>
<comment type="function">
    <text evidence="3">Part of a sulfur-relay system.</text>
</comment>
<dbReference type="GO" id="GO:0005737">
    <property type="term" value="C:cytoplasm"/>
    <property type="evidence" value="ECO:0007669"/>
    <property type="project" value="UniProtKB-SubCell"/>
</dbReference>
<evidence type="ECO:0000256" key="4">
    <source>
        <dbReference type="PIRSR" id="PIRSR006223-50"/>
    </source>
</evidence>
<evidence type="ECO:0000256" key="1">
    <source>
        <dbReference type="ARBA" id="ARBA00004496"/>
    </source>
</evidence>
<keyword evidence="2" id="KW-0963">Cytoplasm</keyword>
<name>Q2SJ28_HAHCH</name>
<dbReference type="GO" id="GO:0016740">
    <property type="term" value="F:transferase activity"/>
    <property type="evidence" value="ECO:0007669"/>
    <property type="project" value="UniProtKB-KW"/>
</dbReference>
<evidence type="ECO:0000256" key="2">
    <source>
        <dbReference type="ARBA" id="ARBA00022490"/>
    </source>
</evidence>
<accession>Q2SJ28</accession>
<dbReference type="InterPro" id="IPR007453">
    <property type="entry name" value="DsrC/TusE"/>
</dbReference>
<dbReference type="GO" id="GO:0097163">
    <property type="term" value="F:sulfur carrier activity"/>
    <property type="evidence" value="ECO:0007669"/>
    <property type="project" value="TreeGrafter"/>
</dbReference>
<keyword evidence="3" id="KW-0808">Transferase</keyword>
<dbReference type="InterPro" id="IPR025526">
    <property type="entry name" value="DsrC-like_dom_sf"/>
</dbReference>
<dbReference type="Proteomes" id="UP000000238">
    <property type="component" value="Chromosome"/>
</dbReference>
<dbReference type="Gene3D" id="3.30.1420.10">
    <property type="match status" value="1"/>
</dbReference>
<dbReference type="PANTHER" id="PTHR37010">
    <property type="entry name" value="SULFURTRANSFERASE TUSE"/>
    <property type="match status" value="1"/>
</dbReference>
<gene>
    <name evidence="5" type="ordered locus">HCH_02545</name>
</gene>
<dbReference type="RefSeq" id="WP_011396415.1">
    <property type="nucleotide sequence ID" value="NC_007645.1"/>
</dbReference>
<evidence type="ECO:0000313" key="6">
    <source>
        <dbReference type="Proteomes" id="UP000000238"/>
    </source>
</evidence>
<dbReference type="InterPro" id="IPR043163">
    <property type="entry name" value="DsrC-like_N"/>
</dbReference>
<dbReference type="KEGG" id="hch:HCH_02545"/>
<dbReference type="PIRSF" id="PIRSF006223">
    <property type="entry name" value="DsrC_TusE"/>
    <property type="match status" value="1"/>
</dbReference>
<dbReference type="EMBL" id="CP000155">
    <property type="protein sequence ID" value="ABC29346.1"/>
    <property type="molecule type" value="Genomic_DNA"/>
</dbReference>
<organism evidence="5 6">
    <name type="scientific">Hahella chejuensis (strain KCTC 2396)</name>
    <dbReference type="NCBI Taxonomy" id="349521"/>
    <lineage>
        <taxon>Bacteria</taxon>
        <taxon>Pseudomonadati</taxon>
        <taxon>Pseudomonadota</taxon>
        <taxon>Gammaproteobacteria</taxon>
        <taxon>Oceanospirillales</taxon>
        <taxon>Hahellaceae</taxon>
        <taxon>Hahella</taxon>
    </lineage>
</organism>
<sequence>MTLQDLPLDKDGFLVNLNDWSPTIAEEIAAHENIALTPEHWEIIDVVRDFYDEFGLSPVNRVLVKTTGAKLGQDKGNSIYLMKLFPGGPAKIACKIAGLPKPNNCL</sequence>
<dbReference type="STRING" id="349521.HCH_02545"/>
<dbReference type="eggNOG" id="COG2920">
    <property type="taxonomic scope" value="Bacteria"/>
</dbReference>
<dbReference type="InterPro" id="IPR042072">
    <property type="entry name" value="DsrC-like_C"/>
</dbReference>
<keyword evidence="6" id="KW-1185">Reference proteome</keyword>
<dbReference type="SUPFAM" id="SSF69721">
    <property type="entry name" value="DsrC, the gamma subunit of dissimilatory sulfite reductase"/>
    <property type="match status" value="1"/>
</dbReference>
<dbReference type="NCBIfam" id="TIGR03342">
    <property type="entry name" value="dsrC_tusE_dsvC"/>
    <property type="match status" value="1"/>
</dbReference>
<dbReference type="GO" id="GO:0002143">
    <property type="term" value="P:tRNA wobble position uridine thiolation"/>
    <property type="evidence" value="ECO:0007669"/>
    <property type="project" value="TreeGrafter"/>
</dbReference>
<dbReference type="EC" id="2.8.1.-" evidence="3"/>
<dbReference type="Pfam" id="PF04358">
    <property type="entry name" value="DsrC"/>
    <property type="match status" value="1"/>
</dbReference>
<dbReference type="AlphaFoldDB" id="Q2SJ28"/>
<proteinExistence type="inferred from homology"/>
<dbReference type="PANTHER" id="PTHR37010:SF1">
    <property type="entry name" value="SULFURTRANSFERASE TUSE"/>
    <property type="match status" value="1"/>
</dbReference>
<reference evidence="5 6" key="1">
    <citation type="journal article" date="2005" name="Nucleic Acids Res.">
        <title>Genomic blueprint of Hahella chejuensis, a marine microbe producing an algicidal agent.</title>
        <authorList>
            <person name="Jeong H."/>
            <person name="Yim J.H."/>
            <person name="Lee C."/>
            <person name="Choi S.-H."/>
            <person name="Park Y.K."/>
            <person name="Yoon S.H."/>
            <person name="Hur C.-G."/>
            <person name="Kang H.-Y."/>
            <person name="Kim D."/>
            <person name="Lee H.H."/>
            <person name="Park K.H."/>
            <person name="Park S.-H."/>
            <person name="Park H.-S."/>
            <person name="Lee H.K."/>
            <person name="Oh T.K."/>
            <person name="Kim J.F."/>
        </authorList>
    </citation>
    <scope>NUCLEOTIDE SEQUENCE [LARGE SCALE GENOMIC DNA]</scope>
    <source>
        <strain evidence="5 6">KCTC 2396</strain>
    </source>
</reference>
<comment type="similarity">
    <text evidence="3">Belongs to the dsrC/tusE family.</text>
</comment>
<protein>
    <recommendedName>
        <fullName evidence="3">Sulfurtransferase</fullName>
        <ecNumber evidence="3">2.8.1.-</ecNumber>
    </recommendedName>
</protein>
<dbReference type="HOGENOM" id="CLU_153199_1_0_6"/>
<dbReference type="Gene3D" id="1.10.10.370">
    <property type="entry name" value="DsrC-like protein, C-terminal domain"/>
    <property type="match status" value="1"/>
</dbReference>
<evidence type="ECO:0000313" key="5">
    <source>
        <dbReference type="EMBL" id="ABC29346.1"/>
    </source>
</evidence>
<comment type="subcellular location">
    <subcellularLocation>
        <location evidence="1">Cytoplasm</location>
    </subcellularLocation>
</comment>
<dbReference type="OrthoDB" id="9786347at2"/>